<accession>A0ABU0T6V2</accession>
<proteinExistence type="predicted"/>
<organism evidence="1 2">
    <name type="scientific">Streptomyces umbrinus</name>
    <dbReference type="NCBI Taxonomy" id="67370"/>
    <lineage>
        <taxon>Bacteria</taxon>
        <taxon>Bacillati</taxon>
        <taxon>Actinomycetota</taxon>
        <taxon>Actinomycetes</taxon>
        <taxon>Kitasatosporales</taxon>
        <taxon>Streptomycetaceae</taxon>
        <taxon>Streptomyces</taxon>
        <taxon>Streptomyces phaeochromogenes group</taxon>
    </lineage>
</organism>
<dbReference type="SUPFAM" id="SSF48403">
    <property type="entry name" value="Ankyrin repeat"/>
    <property type="match status" value="1"/>
</dbReference>
<reference evidence="1 2" key="1">
    <citation type="submission" date="2023-07" db="EMBL/GenBank/DDBJ databases">
        <title>Comparative genomics of wheat-associated soil bacteria to identify genetic determinants of phenazine resistance.</title>
        <authorList>
            <person name="Mouncey N."/>
        </authorList>
    </citation>
    <scope>NUCLEOTIDE SEQUENCE [LARGE SCALE GENOMIC DNA]</scope>
    <source>
        <strain evidence="1 2">V2I4</strain>
    </source>
</reference>
<sequence length="112" mass="12191">MSWSAGHSAVEHEDLPKLRDLLDDGYDIEDDNGDGWTLLRHAIDTEIDGHIQSGEPLHIDVTAFLLARGADPLRSTNGVLPADEADSRGHWLAAELIRAWTTRPATAGDKLG</sequence>
<evidence type="ECO:0000313" key="2">
    <source>
        <dbReference type="Proteomes" id="UP001230328"/>
    </source>
</evidence>
<dbReference type="Gene3D" id="1.25.40.20">
    <property type="entry name" value="Ankyrin repeat-containing domain"/>
    <property type="match status" value="1"/>
</dbReference>
<name>A0ABU0T6V2_9ACTN</name>
<comment type="caution">
    <text evidence="1">The sequence shown here is derived from an EMBL/GenBank/DDBJ whole genome shotgun (WGS) entry which is preliminary data.</text>
</comment>
<protein>
    <submittedName>
        <fullName evidence="1">Ankyrin repeat protein</fullName>
    </submittedName>
</protein>
<dbReference type="InterPro" id="IPR036770">
    <property type="entry name" value="Ankyrin_rpt-contain_sf"/>
</dbReference>
<keyword evidence="2" id="KW-1185">Reference proteome</keyword>
<gene>
    <name evidence="1" type="ORF">QF035_009099</name>
</gene>
<dbReference type="RefSeq" id="WP_307527728.1">
    <property type="nucleotide sequence ID" value="NZ_JAUSZI010000002.1"/>
</dbReference>
<dbReference type="Proteomes" id="UP001230328">
    <property type="component" value="Unassembled WGS sequence"/>
</dbReference>
<evidence type="ECO:0000313" key="1">
    <source>
        <dbReference type="EMBL" id="MDQ1031517.1"/>
    </source>
</evidence>
<dbReference type="EMBL" id="JAUSZI010000002">
    <property type="protein sequence ID" value="MDQ1031517.1"/>
    <property type="molecule type" value="Genomic_DNA"/>
</dbReference>